<reference evidence="2 3" key="1">
    <citation type="submission" date="2017-04" db="EMBL/GenBank/DDBJ databases">
        <authorList>
            <person name="Afonso C.L."/>
            <person name="Miller P.J."/>
            <person name="Scott M.A."/>
            <person name="Spackman E."/>
            <person name="Goraichik I."/>
            <person name="Dimitrov K.M."/>
            <person name="Suarez D.L."/>
            <person name="Swayne D.E."/>
        </authorList>
    </citation>
    <scope>NUCLEOTIDE SEQUENCE [LARGE SCALE GENOMIC DNA]</scope>
    <source>
        <strain evidence="2 3">N3/975</strain>
    </source>
</reference>
<sequence>MKFDKWFVYSLCAIGIGLHVRMLIRSIQNHEDLVMDIIGLFLWIAYLVVMHINIKKKEIASQERTDKSN</sequence>
<keyword evidence="1" id="KW-1133">Transmembrane helix</keyword>
<evidence type="ECO:0000313" key="2">
    <source>
        <dbReference type="EMBL" id="SMF83179.1"/>
    </source>
</evidence>
<feature type="transmembrane region" description="Helical" evidence="1">
    <location>
        <begin position="33"/>
        <end position="54"/>
    </location>
</feature>
<organism evidence="2 3">
    <name type="scientific">Paenibacillus uliginis N3/975</name>
    <dbReference type="NCBI Taxonomy" id="1313296"/>
    <lineage>
        <taxon>Bacteria</taxon>
        <taxon>Bacillati</taxon>
        <taxon>Bacillota</taxon>
        <taxon>Bacilli</taxon>
        <taxon>Bacillales</taxon>
        <taxon>Paenibacillaceae</taxon>
        <taxon>Paenibacillus</taxon>
    </lineage>
</organism>
<keyword evidence="1" id="KW-0812">Transmembrane</keyword>
<accession>A0A1X7HBP3</accession>
<dbReference type="EMBL" id="LT840184">
    <property type="protein sequence ID" value="SMF83179.1"/>
    <property type="molecule type" value="Genomic_DNA"/>
</dbReference>
<evidence type="ECO:0000313" key="3">
    <source>
        <dbReference type="Proteomes" id="UP000192940"/>
    </source>
</evidence>
<evidence type="ECO:0000256" key="1">
    <source>
        <dbReference type="SAM" id="Phobius"/>
    </source>
</evidence>
<name>A0A1X7HBP3_9BACL</name>
<keyword evidence="1" id="KW-0472">Membrane</keyword>
<gene>
    <name evidence="2" type="ORF">SAMN05661091_2328</name>
</gene>
<dbReference type="AlphaFoldDB" id="A0A1X7HBP3"/>
<protein>
    <submittedName>
        <fullName evidence="2">Uncharacterized protein</fullName>
    </submittedName>
</protein>
<feature type="transmembrane region" description="Helical" evidence="1">
    <location>
        <begin position="6"/>
        <end position="24"/>
    </location>
</feature>
<keyword evidence="3" id="KW-1185">Reference proteome</keyword>
<proteinExistence type="predicted"/>
<dbReference type="STRING" id="1313296.SAMN05661091_2328"/>
<dbReference type="Proteomes" id="UP000192940">
    <property type="component" value="Chromosome I"/>
</dbReference>